<accession>A0A7W6GM44</accession>
<dbReference type="RefSeq" id="WP_246344249.1">
    <property type="nucleotide sequence ID" value="NZ_JACIEB010000001.1"/>
</dbReference>
<dbReference type="InterPro" id="IPR018743">
    <property type="entry name" value="DUF2292"/>
</dbReference>
<proteinExistence type="predicted"/>
<dbReference type="Pfam" id="PF10055">
    <property type="entry name" value="DUF2292"/>
    <property type="match status" value="1"/>
</dbReference>
<comment type="caution">
    <text evidence="1">The sequence shown here is derived from an EMBL/GenBank/DDBJ whole genome shotgun (WGS) entry which is preliminary data.</text>
</comment>
<organism evidence="1 2">
    <name type="scientific">Sphingobium fontiphilum</name>
    <dbReference type="NCBI Taxonomy" id="944425"/>
    <lineage>
        <taxon>Bacteria</taxon>
        <taxon>Pseudomonadati</taxon>
        <taxon>Pseudomonadota</taxon>
        <taxon>Alphaproteobacteria</taxon>
        <taxon>Sphingomonadales</taxon>
        <taxon>Sphingomonadaceae</taxon>
        <taxon>Sphingobium</taxon>
    </lineage>
</organism>
<dbReference type="Proteomes" id="UP000552757">
    <property type="component" value="Unassembled WGS sequence"/>
</dbReference>
<gene>
    <name evidence="1" type="ORF">GGR44_000021</name>
</gene>
<protein>
    <recommendedName>
        <fullName evidence="3">DUF2292 domain-containing protein</fullName>
    </recommendedName>
</protein>
<keyword evidence="2" id="KW-1185">Reference proteome</keyword>
<dbReference type="EMBL" id="JACIEB010000001">
    <property type="protein sequence ID" value="MBB3980390.1"/>
    <property type="molecule type" value="Genomic_DNA"/>
</dbReference>
<evidence type="ECO:0008006" key="3">
    <source>
        <dbReference type="Google" id="ProtNLM"/>
    </source>
</evidence>
<name>A0A7W6GM44_9SPHN</name>
<evidence type="ECO:0000313" key="1">
    <source>
        <dbReference type="EMBL" id="MBB3980390.1"/>
    </source>
</evidence>
<evidence type="ECO:0000313" key="2">
    <source>
        <dbReference type="Proteomes" id="UP000552757"/>
    </source>
</evidence>
<reference evidence="1 2" key="1">
    <citation type="submission" date="2020-08" db="EMBL/GenBank/DDBJ databases">
        <title>Genomic Encyclopedia of Type Strains, Phase IV (KMG-IV): sequencing the most valuable type-strain genomes for metagenomic binning, comparative biology and taxonomic classification.</title>
        <authorList>
            <person name="Goeker M."/>
        </authorList>
    </citation>
    <scope>NUCLEOTIDE SEQUENCE [LARGE SCALE GENOMIC DNA]</scope>
    <source>
        <strain evidence="1 2">DSM 29348</strain>
    </source>
</reference>
<dbReference type="AlphaFoldDB" id="A0A7W6GM44"/>
<sequence>MSHQHPTSVAPHERKDIVASVEKLRSVLEHLRFGSITVTVHDARVVQIDVTERTRLTA</sequence>